<dbReference type="PANTHER" id="PTHR32071">
    <property type="entry name" value="TRANSCRIPTIONAL REGULATORY PROTEIN"/>
    <property type="match status" value="1"/>
</dbReference>
<keyword evidence="5" id="KW-1185">Reference proteome</keyword>
<dbReference type="InterPro" id="IPR027417">
    <property type="entry name" value="P-loop_NTPase"/>
</dbReference>
<dbReference type="RefSeq" id="WP_344964449.1">
    <property type="nucleotide sequence ID" value="NZ_BAABDS010000027.1"/>
</dbReference>
<dbReference type="Gene3D" id="1.10.8.60">
    <property type="match status" value="1"/>
</dbReference>
<dbReference type="Gene3D" id="1.10.10.60">
    <property type="entry name" value="Homeodomain-like"/>
    <property type="match status" value="1"/>
</dbReference>
<dbReference type="Pfam" id="PF25601">
    <property type="entry name" value="AAA_lid_14"/>
    <property type="match status" value="1"/>
</dbReference>
<gene>
    <name evidence="4" type="primary">prsR</name>
    <name evidence="4" type="ORF">GCM10022421_18330</name>
</gene>
<keyword evidence="2" id="KW-0067">ATP-binding</keyword>
<accession>A0ABP7E074</accession>
<evidence type="ECO:0000313" key="5">
    <source>
        <dbReference type="Proteomes" id="UP001501479"/>
    </source>
</evidence>
<dbReference type="InterPro" id="IPR045343">
    <property type="entry name" value="VpsR"/>
</dbReference>
<feature type="domain" description="Sigma-54 factor interaction" evidence="3">
    <location>
        <begin position="198"/>
        <end position="336"/>
    </location>
</feature>
<keyword evidence="1" id="KW-0547">Nucleotide-binding</keyword>
<dbReference type="InterPro" id="IPR009057">
    <property type="entry name" value="Homeodomain-like_sf"/>
</dbReference>
<dbReference type="Proteomes" id="UP001501479">
    <property type="component" value="Unassembled WGS sequence"/>
</dbReference>
<dbReference type="Gene3D" id="3.40.50.300">
    <property type="entry name" value="P-loop containing nucleotide triphosphate hydrolases"/>
    <property type="match status" value="1"/>
</dbReference>
<protein>
    <submittedName>
        <fullName evidence="4">PEP-CTERM-box response regulator transcription factor</fullName>
    </submittedName>
</protein>
<evidence type="ECO:0000313" key="4">
    <source>
        <dbReference type="EMBL" id="GAA3711294.1"/>
    </source>
</evidence>
<dbReference type="PROSITE" id="PS50045">
    <property type="entry name" value="SIGMA54_INTERACT_4"/>
    <property type="match status" value="1"/>
</dbReference>
<dbReference type="InterPro" id="IPR002078">
    <property type="entry name" value="Sigma_54_int"/>
</dbReference>
<evidence type="ECO:0000259" key="3">
    <source>
        <dbReference type="PROSITE" id="PS50045"/>
    </source>
</evidence>
<comment type="caution">
    <text evidence="4">The sequence shown here is derived from an EMBL/GenBank/DDBJ whole genome shotgun (WGS) entry which is preliminary data.</text>
</comment>
<evidence type="ECO:0000256" key="1">
    <source>
        <dbReference type="ARBA" id="ARBA00022741"/>
    </source>
</evidence>
<dbReference type="SUPFAM" id="SSF46689">
    <property type="entry name" value="Homeodomain-like"/>
    <property type="match status" value="1"/>
</dbReference>
<dbReference type="Pfam" id="PF20161">
    <property type="entry name" value="VpsR"/>
    <property type="match status" value="1"/>
</dbReference>
<evidence type="ECO:0000256" key="2">
    <source>
        <dbReference type="ARBA" id="ARBA00022840"/>
    </source>
</evidence>
<sequence>MTSEREILVLQYSSGLRVLGNQYSDWSLIRYKNLEAAGLYLDNTEAPIGIIDCNGAEKPDCKLECWLDSYKGVSWIAVLSKRQLLKKEWQLFVAAHCYDYHTTPISEEKLFITIGRAYGMTKLKSKLSLSFQRGEIIGRHDSFQHVLQEIHGCASGNITLAGEEATGKRLLAERWAQLKGLKFVELDKILVECNDYISMFDNLASMFEWGHVCLYISHVEELPQPLQFKVFSFLKNEASSSEVIFGCELSYDEVTDAELFVSDFHLLLKNKWINIPPLRSRGHDKVLLAKHYLYKLSRQQGKRILGFSSDAEMAIIDYDWLGNVTELINKVAAGVSCCEEDYLNSEMMGLKNSVSPEEYSNLSLKQAREEAESLAIKRVLNLVSGRPGRAAELLCISRASLHRLIARYGIRR</sequence>
<dbReference type="PANTHER" id="PTHR32071:SF57">
    <property type="entry name" value="C4-DICARBOXYLATE TRANSPORT TRANSCRIPTIONAL REGULATORY PROTEIN DCTD"/>
    <property type="match status" value="1"/>
</dbReference>
<organism evidence="4 5">
    <name type="scientific">Oceanisphaera sediminis</name>
    <dbReference type="NCBI Taxonomy" id="981381"/>
    <lineage>
        <taxon>Bacteria</taxon>
        <taxon>Pseudomonadati</taxon>
        <taxon>Pseudomonadota</taxon>
        <taxon>Gammaproteobacteria</taxon>
        <taxon>Aeromonadales</taxon>
        <taxon>Aeromonadaceae</taxon>
        <taxon>Oceanisphaera</taxon>
    </lineage>
</organism>
<dbReference type="EMBL" id="BAABDS010000027">
    <property type="protein sequence ID" value="GAA3711294.1"/>
    <property type="molecule type" value="Genomic_DNA"/>
</dbReference>
<dbReference type="InterPro" id="IPR058031">
    <property type="entry name" value="AAA_lid_NorR"/>
</dbReference>
<reference evidence="5" key="1">
    <citation type="journal article" date="2019" name="Int. J. Syst. Evol. Microbiol.">
        <title>The Global Catalogue of Microorganisms (GCM) 10K type strain sequencing project: providing services to taxonomists for standard genome sequencing and annotation.</title>
        <authorList>
            <consortium name="The Broad Institute Genomics Platform"/>
            <consortium name="The Broad Institute Genome Sequencing Center for Infectious Disease"/>
            <person name="Wu L."/>
            <person name="Ma J."/>
        </authorList>
    </citation>
    <scope>NUCLEOTIDE SEQUENCE [LARGE SCALE GENOMIC DNA]</scope>
    <source>
        <strain evidence="5">JCM 17329</strain>
    </source>
</reference>
<dbReference type="SUPFAM" id="SSF52540">
    <property type="entry name" value="P-loop containing nucleoside triphosphate hydrolases"/>
    <property type="match status" value="1"/>
</dbReference>
<proteinExistence type="predicted"/>
<name>A0ABP7E074_9GAMM</name>